<proteinExistence type="predicted"/>
<reference evidence="2 3" key="1">
    <citation type="journal article" date="2020" name="Cell">
        <title>Large-Scale Comparative Analyses of Tick Genomes Elucidate Their Genetic Diversity and Vector Capacities.</title>
        <authorList>
            <consortium name="Tick Genome and Microbiome Consortium (TIGMIC)"/>
            <person name="Jia N."/>
            <person name="Wang J."/>
            <person name="Shi W."/>
            <person name="Du L."/>
            <person name="Sun Y."/>
            <person name="Zhan W."/>
            <person name="Jiang J.F."/>
            <person name="Wang Q."/>
            <person name="Zhang B."/>
            <person name="Ji P."/>
            <person name="Bell-Sakyi L."/>
            <person name="Cui X.M."/>
            <person name="Yuan T.T."/>
            <person name="Jiang B.G."/>
            <person name="Yang W.F."/>
            <person name="Lam T.T."/>
            <person name="Chang Q.C."/>
            <person name="Ding S.J."/>
            <person name="Wang X.J."/>
            <person name="Zhu J.G."/>
            <person name="Ruan X.D."/>
            <person name="Zhao L."/>
            <person name="Wei J.T."/>
            <person name="Ye R.Z."/>
            <person name="Que T.C."/>
            <person name="Du C.H."/>
            <person name="Zhou Y.H."/>
            <person name="Cheng J.X."/>
            <person name="Dai P.F."/>
            <person name="Guo W.B."/>
            <person name="Han X.H."/>
            <person name="Huang E.J."/>
            <person name="Li L.F."/>
            <person name="Wei W."/>
            <person name="Gao Y.C."/>
            <person name="Liu J.Z."/>
            <person name="Shao H.Z."/>
            <person name="Wang X."/>
            <person name="Wang C.C."/>
            <person name="Yang T.C."/>
            <person name="Huo Q.B."/>
            <person name="Li W."/>
            <person name="Chen H.Y."/>
            <person name="Chen S.E."/>
            <person name="Zhou L.G."/>
            <person name="Ni X.B."/>
            <person name="Tian J.H."/>
            <person name="Sheng Y."/>
            <person name="Liu T."/>
            <person name="Pan Y.S."/>
            <person name="Xia L.Y."/>
            <person name="Li J."/>
            <person name="Zhao F."/>
            <person name="Cao W.C."/>
        </authorList>
    </citation>
    <scope>NUCLEOTIDE SEQUENCE [LARGE SCALE GENOMIC DNA]</scope>
    <source>
        <strain evidence="2">HaeL-2018</strain>
    </source>
</reference>
<protein>
    <submittedName>
        <fullName evidence="2">Uncharacterized protein</fullName>
    </submittedName>
</protein>
<organism evidence="2 3">
    <name type="scientific">Haemaphysalis longicornis</name>
    <name type="common">Bush tick</name>
    <dbReference type="NCBI Taxonomy" id="44386"/>
    <lineage>
        <taxon>Eukaryota</taxon>
        <taxon>Metazoa</taxon>
        <taxon>Ecdysozoa</taxon>
        <taxon>Arthropoda</taxon>
        <taxon>Chelicerata</taxon>
        <taxon>Arachnida</taxon>
        <taxon>Acari</taxon>
        <taxon>Parasitiformes</taxon>
        <taxon>Ixodida</taxon>
        <taxon>Ixodoidea</taxon>
        <taxon>Ixodidae</taxon>
        <taxon>Haemaphysalinae</taxon>
        <taxon>Haemaphysalis</taxon>
    </lineage>
</organism>
<sequence length="362" mass="40523">MPRGEATTPPAPLKAGMASARTPTDDPIASLSPPSNPPEGIMEGNDTDTTSPATTETDEEISSPWIEVVRRSHRRRTPPQYKPAPKSPLTLALRHRPSTHQPRQRPLPADDFKIGIRPRNGLQLSRADPISHCVEIGFAYFNSTFPAPHWRGAERHSRQHTIFSSSANAREPSEAYTNIAQEHHLEYVKSLITAPGYEVLTARRLGESKAFVTTFRGKRVPYYVYINQALLRCYPPHGRPFARSLIKWATERTFTPRLPPRPNYDGEPNPTLDRYILISEVRAALTRLRKNTAPRPGGISNRLLANLDDDSLMSLTACLNRVWREGKIPAEWKLADQTPQPPSLRPGQSTLYSFPLPAPSNT</sequence>
<evidence type="ECO:0000313" key="2">
    <source>
        <dbReference type="EMBL" id="KAH9362348.1"/>
    </source>
</evidence>
<accession>A0A9J6FK70</accession>
<dbReference type="OrthoDB" id="418748at2759"/>
<dbReference type="VEuPathDB" id="VectorBase:HLOH_048800"/>
<evidence type="ECO:0000313" key="3">
    <source>
        <dbReference type="Proteomes" id="UP000821853"/>
    </source>
</evidence>
<evidence type="ECO:0000256" key="1">
    <source>
        <dbReference type="SAM" id="MobiDB-lite"/>
    </source>
</evidence>
<dbReference type="EMBL" id="JABSTR010000001">
    <property type="protein sequence ID" value="KAH9362348.1"/>
    <property type="molecule type" value="Genomic_DNA"/>
</dbReference>
<feature type="region of interest" description="Disordered" evidence="1">
    <location>
        <begin position="333"/>
        <end position="362"/>
    </location>
</feature>
<gene>
    <name evidence="2" type="ORF">HPB48_018000</name>
</gene>
<feature type="region of interest" description="Disordered" evidence="1">
    <location>
        <begin position="1"/>
        <end position="90"/>
    </location>
</feature>
<dbReference type="AlphaFoldDB" id="A0A9J6FK70"/>
<name>A0A9J6FK70_HAELO</name>
<feature type="region of interest" description="Disordered" evidence="1">
    <location>
        <begin position="95"/>
        <end position="114"/>
    </location>
</feature>
<keyword evidence="3" id="KW-1185">Reference proteome</keyword>
<comment type="caution">
    <text evidence="2">The sequence shown here is derived from an EMBL/GenBank/DDBJ whole genome shotgun (WGS) entry which is preliminary data.</text>
</comment>
<dbReference type="Proteomes" id="UP000821853">
    <property type="component" value="Chromosome 1"/>
</dbReference>